<proteinExistence type="predicted"/>
<sequence>MFPIRSANVLFLSVRSPDRLPLIDDMVPCVRDDRKIDAHSRHYQSTPTFEISMANDSQKLQQLQRILLLYQLVKTKPEMSSKALQEELGIGKSTYNRDREFMKKLGVSFEYDKAKKRQDLTKDAFLPIPDLSLDERLAIILALSQLGELQESFLAKHARAAAAKLMAGQEKSFCDVCKALLEQDLAHKGHSRQERIVDDLLNATINRRRIRISYCKPGQPAEDYEVEPYQVFVVDGFLYMDGYCIERKEIRCFKVCRIRGVQDGGLTFSNLREYDFARRRTNVFGIYASDQEPEHVKVWFAAEIAPFIREESRHASQKLTENSDGSLLFEVDVAEPEEVLWWALRWGGNFEIIEPQWLRDEAIKTIRKMAQRYKKQ</sequence>
<dbReference type="Pfam" id="PF25583">
    <property type="entry name" value="WCX"/>
    <property type="match status" value="1"/>
</dbReference>
<name>A0A8G2F996_DESNO</name>
<dbReference type="PANTHER" id="PTHR34580">
    <property type="match status" value="1"/>
</dbReference>
<protein>
    <submittedName>
        <fullName evidence="3">Predicted DNA-binding transcriptional regulator YafY, contains an HTH and WYL domains</fullName>
    </submittedName>
</protein>
<feature type="domain" description="WYL" evidence="1">
    <location>
        <begin position="196"/>
        <end position="262"/>
    </location>
</feature>
<evidence type="ECO:0000259" key="1">
    <source>
        <dbReference type="Pfam" id="PF13280"/>
    </source>
</evidence>
<dbReference type="Proteomes" id="UP000199581">
    <property type="component" value="Unassembled WGS sequence"/>
</dbReference>
<dbReference type="PROSITE" id="PS52050">
    <property type="entry name" value="WYL"/>
    <property type="match status" value="1"/>
</dbReference>
<dbReference type="GO" id="GO:0003677">
    <property type="term" value="F:DNA binding"/>
    <property type="evidence" value="ECO:0007669"/>
    <property type="project" value="UniProtKB-KW"/>
</dbReference>
<keyword evidence="4" id="KW-1185">Reference proteome</keyword>
<accession>A0A8G2F996</accession>
<keyword evidence="3" id="KW-0238">DNA-binding</keyword>
<gene>
    <name evidence="3" type="ORF">SAMN05421830_11613</name>
</gene>
<comment type="caution">
    <text evidence="3">The sequence shown here is derived from an EMBL/GenBank/DDBJ whole genome shotgun (WGS) entry which is preliminary data.</text>
</comment>
<reference evidence="3 4" key="1">
    <citation type="submission" date="2016-10" db="EMBL/GenBank/DDBJ databases">
        <authorList>
            <person name="Varghese N."/>
            <person name="Submissions S."/>
        </authorList>
    </citation>
    <scope>NUCLEOTIDE SEQUENCE [LARGE SCALE GENOMIC DNA]</scope>
    <source>
        <strain evidence="3 4">DSM 1741</strain>
    </source>
</reference>
<organism evidence="3 4">
    <name type="scientific">Desulfomicrobium norvegicum (strain DSM 1741 / NCIMB 8310)</name>
    <name type="common">Desulfovibrio baculatus (strain Norway 4)</name>
    <name type="synonym">Desulfovibrio desulfuricans (strain Norway 4)</name>
    <dbReference type="NCBI Taxonomy" id="52561"/>
    <lineage>
        <taxon>Bacteria</taxon>
        <taxon>Pseudomonadati</taxon>
        <taxon>Thermodesulfobacteriota</taxon>
        <taxon>Desulfovibrionia</taxon>
        <taxon>Desulfovibrionales</taxon>
        <taxon>Desulfomicrobiaceae</taxon>
        <taxon>Desulfomicrobium</taxon>
    </lineage>
</organism>
<dbReference type="InterPro" id="IPR026881">
    <property type="entry name" value="WYL_dom"/>
</dbReference>
<dbReference type="InterPro" id="IPR051534">
    <property type="entry name" value="CBASS_pafABC_assoc_protein"/>
</dbReference>
<dbReference type="Pfam" id="PF13280">
    <property type="entry name" value="WYL"/>
    <property type="match status" value="1"/>
</dbReference>
<dbReference type="PANTHER" id="PTHR34580:SF1">
    <property type="entry name" value="PROTEIN PAFC"/>
    <property type="match status" value="1"/>
</dbReference>
<dbReference type="EMBL" id="FOTO01000016">
    <property type="protein sequence ID" value="SFM13922.1"/>
    <property type="molecule type" value="Genomic_DNA"/>
</dbReference>
<dbReference type="InterPro" id="IPR057727">
    <property type="entry name" value="WCX_dom"/>
</dbReference>
<dbReference type="AlphaFoldDB" id="A0A8G2F996"/>
<evidence type="ECO:0000313" key="3">
    <source>
        <dbReference type="EMBL" id="SFM13922.1"/>
    </source>
</evidence>
<evidence type="ECO:0000259" key="2">
    <source>
        <dbReference type="Pfam" id="PF25583"/>
    </source>
</evidence>
<feature type="domain" description="WCX" evidence="2">
    <location>
        <begin position="292"/>
        <end position="370"/>
    </location>
</feature>
<evidence type="ECO:0000313" key="4">
    <source>
        <dbReference type="Proteomes" id="UP000199581"/>
    </source>
</evidence>
<dbReference type="OrthoDB" id="9787242at2"/>